<dbReference type="Proteomes" id="UP001062846">
    <property type="component" value="Chromosome 13"/>
</dbReference>
<reference evidence="1" key="1">
    <citation type="submission" date="2022-02" db="EMBL/GenBank/DDBJ databases">
        <title>Plant Genome Project.</title>
        <authorList>
            <person name="Zhang R.-G."/>
        </authorList>
    </citation>
    <scope>NUCLEOTIDE SEQUENCE</scope>
    <source>
        <strain evidence="1">AT1</strain>
    </source>
</reference>
<organism evidence="1 2">
    <name type="scientific">Rhododendron molle</name>
    <name type="common">Chinese azalea</name>
    <name type="synonym">Azalea mollis</name>
    <dbReference type="NCBI Taxonomy" id="49168"/>
    <lineage>
        <taxon>Eukaryota</taxon>
        <taxon>Viridiplantae</taxon>
        <taxon>Streptophyta</taxon>
        <taxon>Embryophyta</taxon>
        <taxon>Tracheophyta</taxon>
        <taxon>Spermatophyta</taxon>
        <taxon>Magnoliopsida</taxon>
        <taxon>eudicotyledons</taxon>
        <taxon>Gunneridae</taxon>
        <taxon>Pentapetalae</taxon>
        <taxon>asterids</taxon>
        <taxon>Ericales</taxon>
        <taxon>Ericaceae</taxon>
        <taxon>Ericoideae</taxon>
        <taxon>Rhodoreae</taxon>
        <taxon>Rhododendron</taxon>
    </lineage>
</organism>
<proteinExistence type="predicted"/>
<evidence type="ECO:0000313" key="1">
    <source>
        <dbReference type="EMBL" id="KAI8525145.1"/>
    </source>
</evidence>
<protein>
    <submittedName>
        <fullName evidence="1">Uncharacterized protein</fullName>
    </submittedName>
</protein>
<sequence length="95" mass="10969">MCVSPPIILWWCFYLQFFSLPAVAVIFTMHENRYACYAFLEVEADHRRSRFVLVLSGSKALICKGDLEGKTWECFLSVSNYKQKSRDTADDDAMS</sequence>
<name>A0ACC0L8V5_RHOML</name>
<dbReference type="EMBL" id="CM046400">
    <property type="protein sequence ID" value="KAI8525145.1"/>
    <property type="molecule type" value="Genomic_DNA"/>
</dbReference>
<comment type="caution">
    <text evidence="1">The sequence shown here is derived from an EMBL/GenBank/DDBJ whole genome shotgun (WGS) entry which is preliminary data.</text>
</comment>
<gene>
    <name evidence="1" type="ORF">RHMOL_Rhmol13G0206000</name>
</gene>
<evidence type="ECO:0000313" key="2">
    <source>
        <dbReference type="Proteomes" id="UP001062846"/>
    </source>
</evidence>
<accession>A0ACC0L8V5</accession>
<keyword evidence="2" id="KW-1185">Reference proteome</keyword>